<proteinExistence type="predicted"/>
<evidence type="ECO:0000259" key="6">
    <source>
        <dbReference type="PROSITE" id="PS50157"/>
    </source>
</evidence>
<dbReference type="InterPro" id="IPR013087">
    <property type="entry name" value="Znf_C2H2_type"/>
</dbReference>
<keyword evidence="2 4" id="KW-0863">Zinc-finger</keyword>
<evidence type="ECO:0000313" key="7">
    <source>
        <dbReference type="EMBL" id="KAK4294524.1"/>
    </source>
</evidence>
<dbReference type="EMBL" id="JAWZYT010004268">
    <property type="protein sequence ID" value="KAK4294524.1"/>
    <property type="molecule type" value="Genomic_DNA"/>
</dbReference>
<dbReference type="AlphaFoldDB" id="A0AAE1NSA8"/>
<evidence type="ECO:0000256" key="5">
    <source>
        <dbReference type="SAM" id="MobiDB-lite"/>
    </source>
</evidence>
<dbReference type="GO" id="GO:0008270">
    <property type="term" value="F:zinc ion binding"/>
    <property type="evidence" value="ECO:0007669"/>
    <property type="project" value="UniProtKB-KW"/>
</dbReference>
<feature type="domain" description="C2H2-type" evidence="6">
    <location>
        <begin position="79"/>
        <end position="106"/>
    </location>
</feature>
<evidence type="ECO:0000256" key="4">
    <source>
        <dbReference type="PROSITE-ProRule" id="PRU00042"/>
    </source>
</evidence>
<keyword evidence="1" id="KW-0479">Metal-binding</keyword>
<evidence type="ECO:0000256" key="1">
    <source>
        <dbReference type="ARBA" id="ARBA00022723"/>
    </source>
</evidence>
<name>A0AAE1NSA8_9EUCA</name>
<dbReference type="Proteomes" id="UP001292094">
    <property type="component" value="Unassembled WGS sequence"/>
</dbReference>
<gene>
    <name evidence="7" type="ORF">Pmani_032851</name>
</gene>
<dbReference type="GO" id="GO:0005634">
    <property type="term" value="C:nucleus"/>
    <property type="evidence" value="ECO:0007669"/>
    <property type="project" value="UniProtKB-ARBA"/>
</dbReference>
<dbReference type="PROSITE" id="PS00028">
    <property type="entry name" value="ZINC_FINGER_C2H2_1"/>
    <property type="match status" value="1"/>
</dbReference>
<dbReference type="Gene3D" id="3.30.160.60">
    <property type="entry name" value="Classic Zinc Finger"/>
    <property type="match status" value="1"/>
</dbReference>
<dbReference type="FunFam" id="3.30.160.60:FF:000446">
    <property type="entry name" value="Zinc finger protein"/>
    <property type="match status" value="1"/>
</dbReference>
<evidence type="ECO:0000256" key="2">
    <source>
        <dbReference type="ARBA" id="ARBA00022771"/>
    </source>
</evidence>
<dbReference type="InterPro" id="IPR036236">
    <property type="entry name" value="Znf_C2H2_sf"/>
</dbReference>
<sequence length="136" mass="15972">MTVRFRDSQQPVKTGLSKKLKNSGKADTKKNEACFNMSTNIILQDMKEENITEGVIDEMKQNYRERNVQTVKKKEQGKFNCELCDKTFIQKCNLTSHRDMHKGKNIYEPEIIISQEIQEEEVDCKMMEIDEIMDML</sequence>
<evidence type="ECO:0000256" key="3">
    <source>
        <dbReference type="ARBA" id="ARBA00022833"/>
    </source>
</evidence>
<organism evidence="7 8">
    <name type="scientific">Petrolisthes manimaculis</name>
    <dbReference type="NCBI Taxonomy" id="1843537"/>
    <lineage>
        <taxon>Eukaryota</taxon>
        <taxon>Metazoa</taxon>
        <taxon>Ecdysozoa</taxon>
        <taxon>Arthropoda</taxon>
        <taxon>Crustacea</taxon>
        <taxon>Multicrustacea</taxon>
        <taxon>Malacostraca</taxon>
        <taxon>Eumalacostraca</taxon>
        <taxon>Eucarida</taxon>
        <taxon>Decapoda</taxon>
        <taxon>Pleocyemata</taxon>
        <taxon>Anomura</taxon>
        <taxon>Galatheoidea</taxon>
        <taxon>Porcellanidae</taxon>
        <taxon>Petrolisthes</taxon>
    </lineage>
</organism>
<reference evidence="7" key="1">
    <citation type="submission" date="2023-11" db="EMBL/GenBank/DDBJ databases">
        <title>Genome assemblies of two species of porcelain crab, Petrolisthes cinctipes and Petrolisthes manimaculis (Anomura: Porcellanidae).</title>
        <authorList>
            <person name="Angst P."/>
        </authorList>
    </citation>
    <scope>NUCLEOTIDE SEQUENCE</scope>
    <source>
        <strain evidence="7">PB745_02</strain>
        <tissue evidence="7">Gill</tissue>
    </source>
</reference>
<feature type="region of interest" description="Disordered" evidence="5">
    <location>
        <begin position="1"/>
        <end position="25"/>
    </location>
</feature>
<keyword evidence="3" id="KW-0862">Zinc</keyword>
<keyword evidence="8" id="KW-1185">Reference proteome</keyword>
<evidence type="ECO:0000313" key="8">
    <source>
        <dbReference type="Proteomes" id="UP001292094"/>
    </source>
</evidence>
<protein>
    <recommendedName>
        <fullName evidence="6">C2H2-type domain-containing protein</fullName>
    </recommendedName>
</protein>
<dbReference type="SUPFAM" id="SSF57667">
    <property type="entry name" value="beta-beta-alpha zinc fingers"/>
    <property type="match status" value="1"/>
</dbReference>
<comment type="caution">
    <text evidence="7">The sequence shown here is derived from an EMBL/GenBank/DDBJ whole genome shotgun (WGS) entry which is preliminary data.</text>
</comment>
<dbReference type="PROSITE" id="PS50157">
    <property type="entry name" value="ZINC_FINGER_C2H2_2"/>
    <property type="match status" value="1"/>
</dbReference>
<accession>A0AAE1NSA8</accession>